<proteinExistence type="predicted"/>
<organism evidence="1 2">
    <name type="scientific">Pedobacter jamesrossensis</name>
    <dbReference type="NCBI Taxonomy" id="1908238"/>
    <lineage>
        <taxon>Bacteria</taxon>
        <taxon>Pseudomonadati</taxon>
        <taxon>Bacteroidota</taxon>
        <taxon>Sphingobacteriia</taxon>
        <taxon>Sphingobacteriales</taxon>
        <taxon>Sphingobacteriaceae</taxon>
        <taxon>Pedobacter</taxon>
    </lineage>
</organism>
<dbReference type="RefSeq" id="WP_378962047.1">
    <property type="nucleotide sequence ID" value="NZ_JBHRXC010000016.1"/>
</dbReference>
<evidence type="ECO:0000313" key="2">
    <source>
        <dbReference type="Proteomes" id="UP001595792"/>
    </source>
</evidence>
<protein>
    <submittedName>
        <fullName evidence="1">Uncharacterized protein</fullName>
    </submittedName>
</protein>
<dbReference type="EMBL" id="JBHSBY010000135">
    <property type="protein sequence ID" value="MFC4198182.1"/>
    <property type="molecule type" value="Genomic_DNA"/>
</dbReference>
<keyword evidence="2" id="KW-1185">Reference proteome</keyword>
<accession>A0ABV8NPN0</accession>
<comment type="caution">
    <text evidence="1">The sequence shown here is derived from an EMBL/GenBank/DDBJ whole genome shotgun (WGS) entry which is preliminary data.</text>
</comment>
<gene>
    <name evidence="1" type="ORF">ACFOUY_15865</name>
</gene>
<name>A0ABV8NPN0_9SPHI</name>
<dbReference type="Proteomes" id="UP001595792">
    <property type="component" value="Unassembled WGS sequence"/>
</dbReference>
<sequence length="53" mass="5919">MKTKNIKTDNLVKIPESAVMALVLSQLKGVILFPEKIEAAKKYLKHINKKAAI</sequence>
<evidence type="ECO:0000313" key="1">
    <source>
        <dbReference type="EMBL" id="MFC4198182.1"/>
    </source>
</evidence>
<reference evidence="2" key="1">
    <citation type="journal article" date="2019" name="Int. J. Syst. Evol. Microbiol.">
        <title>The Global Catalogue of Microorganisms (GCM) 10K type strain sequencing project: providing services to taxonomists for standard genome sequencing and annotation.</title>
        <authorList>
            <consortium name="The Broad Institute Genomics Platform"/>
            <consortium name="The Broad Institute Genome Sequencing Center for Infectious Disease"/>
            <person name="Wu L."/>
            <person name="Ma J."/>
        </authorList>
    </citation>
    <scope>NUCLEOTIDE SEQUENCE [LARGE SCALE GENOMIC DNA]</scope>
    <source>
        <strain evidence="2">CCM 8689</strain>
    </source>
</reference>